<feature type="region of interest" description="Disordered" evidence="10">
    <location>
        <begin position="858"/>
        <end position="878"/>
    </location>
</feature>
<evidence type="ECO:0000256" key="10">
    <source>
        <dbReference type="SAM" id="MobiDB-lite"/>
    </source>
</evidence>
<organism evidence="14 15">
    <name type="scientific">Skeletonema marinoi</name>
    <dbReference type="NCBI Taxonomy" id="267567"/>
    <lineage>
        <taxon>Eukaryota</taxon>
        <taxon>Sar</taxon>
        <taxon>Stramenopiles</taxon>
        <taxon>Ochrophyta</taxon>
        <taxon>Bacillariophyta</taxon>
        <taxon>Coscinodiscophyceae</taxon>
        <taxon>Thalassiosirophycidae</taxon>
        <taxon>Thalassiosirales</taxon>
        <taxon>Skeletonemataceae</taxon>
        <taxon>Skeletonema</taxon>
        <taxon>Skeletonema marinoi-dohrnii complex</taxon>
    </lineage>
</organism>
<comment type="subcellular location">
    <subcellularLocation>
        <location evidence="1">Membrane</location>
        <topology evidence="1">Multi-pass membrane protein</topology>
    </subcellularLocation>
</comment>
<feature type="transmembrane region" description="Helical" evidence="11">
    <location>
        <begin position="278"/>
        <end position="302"/>
    </location>
</feature>
<sequence length="878" mass="96308">MSRASAAPSFKSRIIRFIVLSCFLLSIGWQAHRTRSKSTSLRGRQQAIADVSPSVSIIKPLFSRPTTKDRRFKSIFHHAYKHLYQTTNSYSRMLSTTNEDHQRQAEASSVTHEAEGSSSESDLAHELSIEVSYEDTYDTLIFLGVSFIFGEIAYHCGIPPLVGQIIAGFLLGPPLADYVPFPQAMVLLGDLGLILLLVEAGVELDVALVKEAGIRPLLIAFTGSIMPFGIGLGITLAQGDQSIKSAIASGACFSPTSLGVAANALSGGKALNTPVGQLIVASAVIDDMIGLIILSMLEVLVLDNPPLVSYFIPIISAVGWLVLLGVAALTLIPYIVEKVILPRFKPETRPYVAFALLWLLVLAYLPMMYYTKASYLTGAFLAGLSFSQVEGVHHTFVTEAGPVMEWLLRIFFSASIGFQVPIKMFGNKSVIAWGFAFYASVLGKLPIGMFAPKYEDDTRPANYPFNPFTRDVIITSVAMTCRGEFNFIIAAFGIGNGLLDPELYSSIIWAVLLACITSPIILTLVLRHYNRLAEQYLEKQQLDTSIVEGRGPLHVNIQIRSSIVPGMQDAIKRSINSIGLFVIDQRSWSPRGLNAIVASEIYAIDSKTSINVEKAVRRVSVPMKDDESLEEAKEDGRASFALDLEVITEAVPFDDIVANRCREIREHLLSCPELVDAKINVVQWVPMADALQKKQGDDLAREAAEALKNKETIDTLVDEMPTLRNKVRQKMLSGPISFFQAEKERMKKTEEVEERTPEPTQTELPDVSGPGVREGLRRRPRRTKMVSSPSVGGVDMWQEDTVAQEAAFSGAAPVVQYDLQAGTLRYGGRRQRMKSDLGAIAENAPAIEERLSGLVRHTIDNNGSATPTLDNRTRSGPT</sequence>
<evidence type="ECO:0000256" key="1">
    <source>
        <dbReference type="ARBA" id="ARBA00004141"/>
    </source>
</evidence>
<evidence type="ECO:0000256" key="6">
    <source>
        <dbReference type="ARBA" id="ARBA00023053"/>
    </source>
</evidence>
<evidence type="ECO:0000256" key="5">
    <source>
        <dbReference type="ARBA" id="ARBA00022989"/>
    </source>
</evidence>
<dbReference type="EMBL" id="JATAAI010000005">
    <property type="protein sequence ID" value="KAK1745460.1"/>
    <property type="molecule type" value="Genomic_DNA"/>
</dbReference>
<keyword evidence="3" id="KW-0050">Antiport</keyword>
<dbReference type="GO" id="GO:0015297">
    <property type="term" value="F:antiporter activity"/>
    <property type="evidence" value="ECO:0007669"/>
    <property type="project" value="UniProtKB-KW"/>
</dbReference>
<dbReference type="AlphaFoldDB" id="A0AAD8YI17"/>
<dbReference type="Proteomes" id="UP001224775">
    <property type="component" value="Unassembled WGS sequence"/>
</dbReference>
<feature type="transmembrane region" description="Helical" evidence="11">
    <location>
        <begin position="308"/>
        <end position="336"/>
    </location>
</feature>
<feature type="compositionally biased region" description="Polar residues" evidence="10">
    <location>
        <begin position="860"/>
        <end position="878"/>
    </location>
</feature>
<evidence type="ECO:0000313" key="15">
    <source>
        <dbReference type="Proteomes" id="UP001224775"/>
    </source>
</evidence>
<keyword evidence="4 11" id="KW-0812">Transmembrane</keyword>
<feature type="transmembrane region" description="Helical" evidence="11">
    <location>
        <begin position="472"/>
        <end position="494"/>
    </location>
</feature>
<evidence type="ECO:0000313" key="14">
    <source>
        <dbReference type="EMBL" id="KAK1745460.1"/>
    </source>
</evidence>
<keyword evidence="9" id="KW-0739">Sodium transport</keyword>
<feature type="transmembrane region" description="Helical" evidence="11">
    <location>
        <begin position="246"/>
        <end position="266"/>
    </location>
</feature>
<keyword evidence="15" id="KW-1185">Reference proteome</keyword>
<dbReference type="GO" id="GO:0006814">
    <property type="term" value="P:sodium ion transport"/>
    <property type="evidence" value="ECO:0007669"/>
    <property type="project" value="UniProtKB-KW"/>
</dbReference>
<evidence type="ECO:0000256" key="4">
    <source>
        <dbReference type="ARBA" id="ARBA00022692"/>
    </source>
</evidence>
<reference evidence="14" key="1">
    <citation type="submission" date="2023-06" db="EMBL/GenBank/DDBJ databases">
        <title>Survivors Of The Sea: Transcriptome response of Skeletonema marinoi to long-term dormancy.</title>
        <authorList>
            <person name="Pinder M.I.M."/>
            <person name="Kourtchenko O."/>
            <person name="Robertson E.K."/>
            <person name="Larsson T."/>
            <person name="Maumus F."/>
            <person name="Osuna-Cruz C.M."/>
            <person name="Vancaester E."/>
            <person name="Stenow R."/>
            <person name="Vandepoele K."/>
            <person name="Ploug H."/>
            <person name="Bruchert V."/>
            <person name="Godhe A."/>
            <person name="Topel M."/>
        </authorList>
    </citation>
    <scope>NUCLEOTIDE SEQUENCE</scope>
    <source>
        <strain evidence="14">R05AC</strain>
    </source>
</reference>
<feature type="transmembrane region" description="Helical" evidence="11">
    <location>
        <begin position="184"/>
        <end position="202"/>
    </location>
</feature>
<evidence type="ECO:0000256" key="3">
    <source>
        <dbReference type="ARBA" id="ARBA00022449"/>
    </source>
</evidence>
<feature type="signal peptide" evidence="12">
    <location>
        <begin position="1"/>
        <end position="36"/>
    </location>
</feature>
<dbReference type="Pfam" id="PF00999">
    <property type="entry name" value="Na_H_Exchanger"/>
    <property type="match status" value="1"/>
</dbReference>
<feature type="transmembrane region" description="Helical" evidence="11">
    <location>
        <begin position="214"/>
        <end position="234"/>
    </location>
</feature>
<evidence type="ECO:0000256" key="8">
    <source>
        <dbReference type="ARBA" id="ARBA00023136"/>
    </source>
</evidence>
<evidence type="ECO:0000256" key="12">
    <source>
        <dbReference type="SAM" id="SignalP"/>
    </source>
</evidence>
<feature type="compositionally biased region" description="Low complexity" evidence="10">
    <location>
        <begin position="758"/>
        <end position="773"/>
    </location>
</feature>
<keyword evidence="7" id="KW-0406">Ion transport</keyword>
<evidence type="ECO:0000256" key="7">
    <source>
        <dbReference type="ARBA" id="ARBA00023065"/>
    </source>
</evidence>
<keyword evidence="12" id="KW-0732">Signal</keyword>
<evidence type="ECO:0000256" key="9">
    <source>
        <dbReference type="ARBA" id="ARBA00023201"/>
    </source>
</evidence>
<dbReference type="Gene3D" id="1.20.1530.20">
    <property type="match status" value="1"/>
</dbReference>
<evidence type="ECO:0000256" key="2">
    <source>
        <dbReference type="ARBA" id="ARBA00022448"/>
    </source>
</evidence>
<dbReference type="InterPro" id="IPR038770">
    <property type="entry name" value="Na+/solute_symporter_sf"/>
</dbReference>
<gene>
    <name evidence="14" type="ORF">QTG54_003384</name>
</gene>
<feature type="region of interest" description="Disordered" evidence="10">
    <location>
        <begin position="747"/>
        <end position="792"/>
    </location>
</feature>
<keyword evidence="5 11" id="KW-1133">Transmembrane helix</keyword>
<dbReference type="PANTHER" id="PTHR43562:SF3">
    <property type="entry name" value="SODIUM ION_PROTON EXCHANGER (EUROFUNG)"/>
    <property type="match status" value="1"/>
</dbReference>
<proteinExistence type="predicted"/>
<feature type="transmembrane region" description="Helical" evidence="11">
    <location>
        <begin position="430"/>
        <end position="451"/>
    </location>
</feature>
<feature type="compositionally biased region" description="Polar residues" evidence="10">
    <location>
        <begin position="105"/>
        <end position="121"/>
    </location>
</feature>
<feature type="chain" id="PRO_5041999181" evidence="12">
    <location>
        <begin position="37"/>
        <end position="878"/>
    </location>
</feature>
<accession>A0AAD8YI17</accession>
<protein>
    <submittedName>
        <fullName evidence="14">Sodium/hydrogen exchanger family protein</fullName>
    </submittedName>
</protein>
<evidence type="ECO:0000259" key="13">
    <source>
        <dbReference type="Pfam" id="PF00999"/>
    </source>
</evidence>
<keyword evidence="8 11" id="KW-0472">Membrane</keyword>
<keyword evidence="6" id="KW-0915">Sodium</keyword>
<feature type="transmembrane region" description="Helical" evidence="11">
    <location>
        <begin position="506"/>
        <end position="526"/>
    </location>
</feature>
<dbReference type="PANTHER" id="PTHR43562">
    <property type="entry name" value="NAPA-TYPE SODIUM/HYDROGEN ANTIPORTER"/>
    <property type="match status" value="1"/>
</dbReference>
<dbReference type="GO" id="GO:0016020">
    <property type="term" value="C:membrane"/>
    <property type="evidence" value="ECO:0007669"/>
    <property type="project" value="UniProtKB-SubCell"/>
</dbReference>
<feature type="compositionally biased region" description="Basic and acidic residues" evidence="10">
    <location>
        <begin position="747"/>
        <end position="757"/>
    </location>
</feature>
<comment type="caution">
    <text evidence="14">The sequence shown here is derived from an EMBL/GenBank/DDBJ whole genome shotgun (WGS) entry which is preliminary data.</text>
</comment>
<dbReference type="InterPro" id="IPR006153">
    <property type="entry name" value="Cation/H_exchanger_TM"/>
</dbReference>
<feature type="transmembrane region" description="Helical" evidence="11">
    <location>
        <begin position="348"/>
        <end position="367"/>
    </location>
</feature>
<name>A0AAD8YI17_9STRA</name>
<keyword evidence="2" id="KW-0813">Transport</keyword>
<feature type="domain" description="Cation/H+ exchanger transmembrane" evidence="13">
    <location>
        <begin position="153"/>
        <end position="527"/>
    </location>
</feature>
<evidence type="ECO:0000256" key="11">
    <source>
        <dbReference type="SAM" id="Phobius"/>
    </source>
</evidence>
<dbReference type="GO" id="GO:1902600">
    <property type="term" value="P:proton transmembrane transport"/>
    <property type="evidence" value="ECO:0007669"/>
    <property type="project" value="InterPro"/>
</dbReference>
<feature type="region of interest" description="Disordered" evidence="10">
    <location>
        <begin position="94"/>
        <end position="122"/>
    </location>
</feature>